<gene>
    <name evidence="1" type="ORF">G2W53_001055</name>
</gene>
<dbReference type="PANTHER" id="PTHR33710:SF71">
    <property type="entry name" value="ENDONUCLEASE_EXONUCLEASE_PHOSPHATASE DOMAIN-CONTAINING PROTEIN"/>
    <property type="match status" value="1"/>
</dbReference>
<dbReference type="GO" id="GO:0003964">
    <property type="term" value="F:RNA-directed DNA polymerase activity"/>
    <property type="evidence" value="ECO:0007669"/>
    <property type="project" value="UniProtKB-KW"/>
</dbReference>
<proteinExistence type="predicted"/>
<dbReference type="AlphaFoldDB" id="A0A834XEV7"/>
<sequence>MEDAGFMDMNLKGCKFTWCNNYDEGCVRERINICLVNGPWCFCFPHAWLEAIPATELDHSPIILRFWNGFRVQQKPFKFDQYWLENEQCIPIIQEAWQKGFVSSNLKAVGHKLGVVSGELKIGIKSPLRGWKEKYPD</sequence>
<keyword evidence="2" id="KW-1185">Reference proteome</keyword>
<dbReference type="OrthoDB" id="1113909at2759"/>
<evidence type="ECO:0000313" key="1">
    <source>
        <dbReference type="EMBL" id="KAF7844150.1"/>
    </source>
</evidence>
<keyword evidence="1" id="KW-0548">Nucleotidyltransferase</keyword>
<reference evidence="1" key="1">
    <citation type="submission" date="2020-09" db="EMBL/GenBank/DDBJ databases">
        <title>Genome-Enabled Discovery of Anthraquinone Biosynthesis in Senna tora.</title>
        <authorList>
            <person name="Kang S.-H."/>
            <person name="Pandey R.P."/>
            <person name="Lee C.-M."/>
            <person name="Sim J.-S."/>
            <person name="Jeong J.-T."/>
            <person name="Choi B.-S."/>
            <person name="Jung M."/>
            <person name="Ginzburg D."/>
            <person name="Zhao K."/>
            <person name="Won S.Y."/>
            <person name="Oh T.-J."/>
            <person name="Yu Y."/>
            <person name="Kim N.-H."/>
            <person name="Lee O.R."/>
            <person name="Lee T.-H."/>
            <person name="Bashyal P."/>
            <person name="Kim T.-S."/>
            <person name="Lee W.-H."/>
            <person name="Kawkins C."/>
            <person name="Kim C.-K."/>
            <person name="Kim J.S."/>
            <person name="Ahn B.O."/>
            <person name="Rhee S.Y."/>
            <person name="Sohng J.K."/>
        </authorList>
    </citation>
    <scope>NUCLEOTIDE SEQUENCE</scope>
    <source>
        <tissue evidence="1">Leaf</tissue>
    </source>
</reference>
<dbReference type="Proteomes" id="UP000634136">
    <property type="component" value="Unassembled WGS sequence"/>
</dbReference>
<dbReference type="EMBL" id="JAAIUW010000001">
    <property type="protein sequence ID" value="KAF7844150.1"/>
    <property type="molecule type" value="Genomic_DNA"/>
</dbReference>
<keyword evidence="1" id="KW-0695">RNA-directed DNA polymerase</keyword>
<keyword evidence="1" id="KW-0808">Transferase</keyword>
<comment type="caution">
    <text evidence="1">The sequence shown here is derived from an EMBL/GenBank/DDBJ whole genome shotgun (WGS) entry which is preliminary data.</text>
</comment>
<organism evidence="1 2">
    <name type="scientific">Senna tora</name>
    <dbReference type="NCBI Taxonomy" id="362788"/>
    <lineage>
        <taxon>Eukaryota</taxon>
        <taxon>Viridiplantae</taxon>
        <taxon>Streptophyta</taxon>
        <taxon>Embryophyta</taxon>
        <taxon>Tracheophyta</taxon>
        <taxon>Spermatophyta</taxon>
        <taxon>Magnoliopsida</taxon>
        <taxon>eudicotyledons</taxon>
        <taxon>Gunneridae</taxon>
        <taxon>Pentapetalae</taxon>
        <taxon>rosids</taxon>
        <taxon>fabids</taxon>
        <taxon>Fabales</taxon>
        <taxon>Fabaceae</taxon>
        <taxon>Caesalpinioideae</taxon>
        <taxon>Cassia clade</taxon>
        <taxon>Senna</taxon>
    </lineage>
</organism>
<evidence type="ECO:0000313" key="2">
    <source>
        <dbReference type="Proteomes" id="UP000634136"/>
    </source>
</evidence>
<protein>
    <submittedName>
        <fullName evidence="1">Reverse transcriptase</fullName>
    </submittedName>
</protein>
<dbReference type="PANTHER" id="PTHR33710">
    <property type="entry name" value="BNAC02G09200D PROTEIN"/>
    <property type="match status" value="1"/>
</dbReference>
<accession>A0A834XEV7</accession>
<name>A0A834XEV7_9FABA</name>